<dbReference type="InterPro" id="IPR009081">
    <property type="entry name" value="PP-bd_ACP"/>
</dbReference>
<keyword evidence="6 14" id="KW-0444">Lipid biosynthesis</keyword>
<dbReference type="SUPFAM" id="SSF47336">
    <property type="entry name" value="ACP-like"/>
    <property type="match status" value="1"/>
</dbReference>
<feature type="domain" description="Carrier" evidence="15">
    <location>
        <begin position="1"/>
        <end position="70"/>
    </location>
</feature>
<evidence type="ECO:0000313" key="16">
    <source>
        <dbReference type="EMBL" id="CBK23873.2"/>
    </source>
</evidence>
<evidence type="ECO:0000313" key="17">
    <source>
        <dbReference type="Proteomes" id="UP000008312"/>
    </source>
</evidence>
<evidence type="ECO:0000256" key="6">
    <source>
        <dbReference type="ARBA" id="ARBA00022516"/>
    </source>
</evidence>
<keyword evidence="17" id="KW-1185">Reference proteome</keyword>
<evidence type="ECO:0000256" key="12">
    <source>
        <dbReference type="ARBA" id="ARBA00023128"/>
    </source>
</evidence>
<dbReference type="GO" id="GO:0000036">
    <property type="term" value="F:acyl carrier activity"/>
    <property type="evidence" value="ECO:0007669"/>
    <property type="project" value="TreeGrafter"/>
</dbReference>
<keyword evidence="8" id="KW-0276">Fatty acid metabolism</keyword>
<dbReference type="PANTHER" id="PTHR20863">
    <property type="entry name" value="ACYL CARRIER PROTEIN"/>
    <property type="match status" value="1"/>
</dbReference>
<evidence type="ECO:0000259" key="15">
    <source>
        <dbReference type="PROSITE" id="PS50075"/>
    </source>
</evidence>
<evidence type="ECO:0000256" key="1">
    <source>
        <dbReference type="ARBA" id="ARBA00004173"/>
    </source>
</evidence>
<comment type="subcellular location">
    <subcellularLocation>
        <location evidence="1">Mitochondrion</location>
    </subcellularLocation>
</comment>
<evidence type="ECO:0000256" key="11">
    <source>
        <dbReference type="ARBA" id="ARBA00023098"/>
    </source>
</evidence>
<dbReference type="GeneID" id="24920761"/>
<dbReference type="EMBL" id="FN668672">
    <property type="protein sequence ID" value="CBK23873.2"/>
    <property type="molecule type" value="Genomic_DNA"/>
</dbReference>
<gene>
    <name evidence="16" type="ORF">GSBLH_T00003684001</name>
</gene>
<keyword evidence="7" id="KW-0597">Phosphoprotein</keyword>
<organism evidence="16">
    <name type="scientific">Blastocystis hominis</name>
    <dbReference type="NCBI Taxonomy" id="12968"/>
    <lineage>
        <taxon>Eukaryota</taxon>
        <taxon>Sar</taxon>
        <taxon>Stramenopiles</taxon>
        <taxon>Bigyra</taxon>
        <taxon>Opalozoa</taxon>
        <taxon>Opalinata</taxon>
        <taxon>Blastocystidae</taxon>
        <taxon>Blastocystis</taxon>
    </lineage>
</organism>
<keyword evidence="4" id="KW-0813">Transport</keyword>
<evidence type="ECO:0000256" key="7">
    <source>
        <dbReference type="ARBA" id="ARBA00022553"/>
    </source>
</evidence>
<evidence type="ECO:0000256" key="13">
    <source>
        <dbReference type="ARBA" id="ARBA00023160"/>
    </source>
</evidence>
<proteinExistence type="inferred from homology"/>
<dbReference type="PROSITE" id="PS50075">
    <property type="entry name" value="CARRIER"/>
    <property type="match status" value="1"/>
</dbReference>
<dbReference type="InterPro" id="IPR036736">
    <property type="entry name" value="ACP-like_sf"/>
</dbReference>
<evidence type="ECO:0000256" key="4">
    <source>
        <dbReference type="ARBA" id="ARBA00022448"/>
    </source>
</evidence>
<keyword evidence="5 14" id="KW-0596">Phosphopantetheine</keyword>
<dbReference type="InterPro" id="IPR003231">
    <property type="entry name" value="ACP"/>
</dbReference>
<keyword evidence="11" id="KW-0443">Lipid metabolism</keyword>
<protein>
    <recommendedName>
        <fullName evidence="14">Acyl carrier protein</fullName>
    </recommendedName>
</protein>
<accession>D8M734</accession>
<dbReference type="InParanoid" id="D8M734"/>
<sequence length="73" mass="8142">MLDVVKKFDAVDATRVTPTAHFQNDLKLDSLNVVELIMAIEDEFALEIADDVAEKIHTVGDAIKFVSEHPFSK</sequence>
<keyword evidence="10" id="KW-0249">Electron transport</keyword>
<evidence type="ECO:0000256" key="8">
    <source>
        <dbReference type="ARBA" id="ARBA00022832"/>
    </source>
</evidence>
<comment type="pathway">
    <text evidence="2">Lipid metabolism; fatty acid biosynthesis.</text>
</comment>
<dbReference type="GO" id="GO:0005739">
    <property type="term" value="C:mitochondrion"/>
    <property type="evidence" value="ECO:0007669"/>
    <property type="project" value="UniProtKB-SubCell"/>
</dbReference>
<dbReference type="Proteomes" id="UP000008312">
    <property type="component" value="Unassembled WGS sequence"/>
</dbReference>
<dbReference type="FunFam" id="1.10.1200.10:FF:000003">
    <property type="entry name" value="Acyl carrier protein"/>
    <property type="match status" value="1"/>
</dbReference>
<dbReference type="NCBIfam" id="NF002148">
    <property type="entry name" value="PRK00982.1-2"/>
    <property type="match status" value="1"/>
</dbReference>
<comment type="similarity">
    <text evidence="3">Belongs to the acyl carrier protein (ACP) family.</text>
</comment>
<keyword evidence="9" id="KW-0809">Transit peptide</keyword>
<evidence type="ECO:0000256" key="2">
    <source>
        <dbReference type="ARBA" id="ARBA00005194"/>
    </source>
</evidence>
<dbReference type="HAMAP" id="MF_01217">
    <property type="entry name" value="Acyl_carrier"/>
    <property type="match status" value="1"/>
</dbReference>
<dbReference type="RefSeq" id="XP_012897921.1">
    <property type="nucleotide sequence ID" value="XM_013042467.1"/>
</dbReference>
<dbReference type="Gene3D" id="1.10.1200.10">
    <property type="entry name" value="ACP-like"/>
    <property type="match status" value="1"/>
</dbReference>
<dbReference type="Pfam" id="PF00550">
    <property type="entry name" value="PP-binding"/>
    <property type="match status" value="1"/>
</dbReference>
<keyword evidence="12" id="KW-0496">Mitochondrion</keyword>
<dbReference type="AlphaFoldDB" id="D8M734"/>
<reference evidence="16" key="1">
    <citation type="submission" date="2010-02" db="EMBL/GenBank/DDBJ databases">
        <title>Sequencing and annotation of the Blastocystis hominis genome.</title>
        <authorList>
            <person name="Wincker P."/>
        </authorList>
    </citation>
    <scope>NUCLEOTIDE SEQUENCE</scope>
    <source>
        <strain evidence="16">Singapore isolate B</strain>
    </source>
</reference>
<dbReference type="OrthoDB" id="448946at2759"/>
<dbReference type="GO" id="GO:0000035">
    <property type="term" value="F:acyl binding"/>
    <property type="evidence" value="ECO:0007669"/>
    <property type="project" value="TreeGrafter"/>
</dbReference>
<evidence type="ECO:0000256" key="14">
    <source>
        <dbReference type="RuleBase" id="RU000722"/>
    </source>
</evidence>
<name>D8M734_BLAHO</name>
<evidence type="ECO:0000256" key="9">
    <source>
        <dbReference type="ARBA" id="ARBA00022946"/>
    </source>
</evidence>
<keyword evidence="13 14" id="KW-0275">Fatty acid biosynthesis</keyword>
<comment type="function">
    <text evidence="14">Carrier of the growing fatty acid chain in fatty acid biosynthesis.</text>
</comment>
<evidence type="ECO:0000256" key="10">
    <source>
        <dbReference type="ARBA" id="ARBA00022982"/>
    </source>
</evidence>
<evidence type="ECO:0000256" key="3">
    <source>
        <dbReference type="ARBA" id="ARBA00010930"/>
    </source>
</evidence>
<evidence type="ECO:0000256" key="5">
    <source>
        <dbReference type="ARBA" id="ARBA00022450"/>
    </source>
</evidence>
<dbReference type="PANTHER" id="PTHR20863:SF28">
    <property type="entry name" value="ACYL CARRIER PROTEIN, MITOCHONDRIAL"/>
    <property type="match status" value="1"/>
</dbReference>
<dbReference type="NCBIfam" id="TIGR00517">
    <property type="entry name" value="acyl_carrier"/>
    <property type="match status" value="1"/>
</dbReference>